<evidence type="ECO:0000256" key="3">
    <source>
        <dbReference type="ARBA" id="ARBA00022833"/>
    </source>
</evidence>
<feature type="active site" description="Proton acceptor" evidence="5 6">
    <location>
        <position position="186"/>
    </location>
</feature>
<comment type="catalytic activity">
    <reaction evidence="5">
        <text>N(6)-acetyl-L-lysyl-[protein] + NAD(+) + H2O = 2''-O-acetyl-ADP-D-ribose + nicotinamide + L-lysyl-[protein]</text>
        <dbReference type="Rhea" id="RHEA:43636"/>
        <dbReference type="Rhea" id="RHEA-COMP:9752"/>
        <dbReference type="Rhea" id="RHEA-COMP:10731"/>
        <dbReference type="ChEBI" id="CHEBI:15377"/>
        <dbReference type="ChEBI" id="CHEBI:17154"/>
        <dbReference type="ChEBI" id="CHEBI:29969"/>
        <dbReference type="ChEBI" id="CHEBI:57540"/>
        <dbReference type="ChEBI" id="CHEBI:61930"/>
        <dbReference type="ChEBI" id="CHEBI:83767"/>
        <dbReference type="EC" id="2.3.1.286"/>
    </reaction>
</comment>
<feature type="compositionally biased region" description="Basic residues" evidence="7">
    <location>
        <begin position="1"/>
        <end position="13"/>
    </location>
</feature>
<comment type="function">
    <text evidence="5">NAD-dependent protein deacetylase which modulates the activities of several enzymes which are inactive in their acetylated form.</text>
</comment>
<dbReference type="InterPro" id="IPR026591">
    <property type="entry name" value="Sirtuin_cat_small_dom_sf"/>
</dbReference>
<dbReference type="GO" id="GO:0008270">
    <property type="term" value="F:zinc ion binding"/>
    <property type="evidence" value="ECO:0007669"/>
    <property type="project" value="UniProtKB-UniRule"/>
</dbReference>
<keyword evidence="4 5" id="KW-0520">NAD</keyword>
<dbReference type="GO" id="GO:0005737">
    <property type="term" value="C:cytoplasm"/>
    <property type="evidence" value="ECO:0007669"/>
    <property type="project" value="UniProtKB-SubCell"/>
</dbReference>
<name>A0A5D0UF71_9ACTN</name>
<feature type="binding site" evidence="5 6">
    <location>
        <position position="197"/>
    </location>
    <ligand>
        <name>Zn(2+)</name>
        <dbReference type="ChEBI" id="CHEBI:29105"/>
    </ligand>
</feature>
<dbReference type="AlphaFoldDB" id="A0A5D0UF71"/>
<feature type="binding site" evidence="5">
    <location>
        <begin position="168"/>
        <end position="171"/>
    </location>
    <ligand>
        <name>NAD(+)</name>
        <dbReference type="ChEBI" id="CHEBI:57540"/>
    </ligand>
</feature>
<dbReference type="Pfam" id="PF02146">
    <property type="entry name" value="SIR2"/>
    <property type="match status" value="1"/>
</dbReference>
<keyword evidence="2 5" id="KW-0479">Metal-binding</keyword>
<dbReference type="GO" id="GO:0017136">
    <property type="term" value="F:histone deacetylase activity, NAD-dependent"/>
    <property type="evidence" value="ECO:0007669"/>
    <property type="project" value="TreeGrafter"/>
</dbReference>
<dbReference type="Gene3D" id="3.40.50.1220">
    <property type="entry name" value="TPP-binding domain"/>
    <property type="match status" value="1"/>
</dbReference>
<feature type="binding site" evidence="5 6">
    <location>
        <position position="245"/>
    </location>
    <ligand>
        <name>Zn(2+)</name>
        <dbReference type="ChEBI" id="CHEBI:29105"/>
    </ligand>
</feature>
<comment type="caution">
    <text evidence="5">Lacks conserved residue(s) required for the propagation of feature annotation.</text>
</comment>
<dbReference type="GO" id="GO:0070403">
    <property type="term" value="F:NAD+ binding"/>
    <property type="evidence" value="ECO:0007669"/>
    <property type="project" value="UniProtKB-UniRule"/>
</dbReference>
<evidence type="ECO:0000256" key="6">
    <source>
        <dbReference type="PROSITE-ProRule" id="PRU00236"/>
    </source>
</evidence>
<accession>A0A5D0UF71</accession>
<comment type="similarity">
    <text evidence="5">Belongs to the sirtuin family. Class II subfamily.</text>
</comment>
<evidence type="ECO:0000256" key="2">
    <source>
        <dbReference type="ARBA" id="ARBA00022723"/>
    </source>
</evidence>
<feature type="region of interest" description="Disordered" evidence="7">
    <location>
        <begin position="1"/>
        <end position="57"/>
    </location>
</feature>
<dbReference type="NCBIfam" id="NF003738">
    <property type="entry name" value="PRK05333.1"/>
    <property type="match status" value="1"/>
</dbReference>
<evidence type="ECO:0000313" key="10">
    <source>
        <dbReference type="Proteomes" id="UP000322634"/>
    </source>
</evidence>
<feature type="binding site" evidence="5 6">
    <location>
        <position position="248"/>
    </location>
    <ligand>
        <name>Zn(2+)</name>
        <dbReference type="ChEBI" id="CHEBI:29105"/>
    </ligand>
</feature>
<dbReference type="SUPFAM" id="SSF52467">
    <property type="entry name" value="DHS-like NAD/FAD-binding domain"/>
    <property type="match status" value="1"/>
</dbReference>
<feature type="binding site" evidence="5">
    <location>
        <position position="329"/>
    </location>
    <ligand>
        <name>NAD(+)</name>
        <dbReference type="ChEBI" id="CHEBI:57540"/>
    </ligand>
</feature>
<evidence type="ECO:0000313" key="9">
    <source>
        <dbReference type="EMBL" id="TYC16704.1"/>
    </source>
</evidence>
<dbReference type="PANTHER" id="PTHR11085:SF10">
    <property type="entry name" value="NAD-DEPENDENT PROTEIN DEACYLASE SIRTUIN-5, MITOCHONDRIAL-RELATED"/>
    <property type="match status" value="1"/>
</dbReference>
<comment type="subcellular location">
    <subcellularLocation>
        <location evidence="5">Cytoplasm</location>
    </subcellularLocation>
</comment>
<organism evidence="9 10">
    <name type="scientific">Actinomadura syzygii</name>
    <dbReference type="NCBI Taxonomy" id="1427538"/>
    <lineage>
        <taxon>Bacteria</taxon>
        <taxon>Bacillati</taxon>
        <taxon>Actinomycetota</taxon>
        <taxon>Actinomycetes</taxon>
        <taxon>Streptosporangiales</taxon>
        <taxon>Thermomonosporaceae</taxon>
        <taxon>Actinomadura</taxon>
    </lineage>
</organism>
<gene>
    <name evidence="5" type="primary">cobB</name>
    <name evidence="9" type="ORF">FXF65_09075</name>
</gene>
<dbReference type="EMBL" id="VSFF01000003">
    <property type="protein sequence ID" value="TYC16704.1"/>
    <property type="molecule type" value="Genomic_DNA"/>
</dbReference>
<dbReference type="HAMAP" id="MF_01967">
    <property type="entry name" value="Sirtuin_ClassII"/>
    <property type="match status" value="1"/>
</dbReference>
<reference evidence="9 10" key="1">
    <citation type="submission" date="2019-08" db="EMBL/GenBank/DDBJ databases">
        <title>Actinomadura sp. nov. CYP1-5 isolated from mountain soil.</title>
        <authorList>
            <person name="Songsumanus A."/>
            <person name="Kuncharoen N."/>
            <person name="Kudo T."/>
            <person name="Yuki M."/>
            <person name="Igarashi Y."/>
            <person name="Tanasupawat S."/>
        </authorList>
    </citation>
    <scope>NUCLEOTIDE SEQUENCE [LARGE SCALE GENOMIC DNA]</scope>
    <source>
        <strain evidence="9 10">GKU157</strain>
    </source>
</reference>
<dbReference type="PANTHER" id="PTHR11085">
    <property type="entry name" value="NAD-DEPENDENT PROTEIN DEACYLASE SIRTUIN-5, MITOCHONDRIAL-RELATED"/>
    <property type="match status" value="1"/>
</dbReference>
<dbReference type="PROSITE" id="PS50305">
    <property type="entry name" value="SIRTUIN"/>
    <property type="match status" value="1"/>
</dbReference>
<feature type="binding site" evidence="5">
    <location>
        <begin position="285"/>
        <end position="287"/>
    </location>
    <ligand>
        <name>NAD(+)</name>
        <dbReference type="ChEBI" id="CHEBI:57540"/>
    </ligand>
</feature>
<keyword evidence="1 5" id="KW-0808">Transferase</keyword>
<dbReference type="InterPro" id="IPR026590">
    <property type="entry name" value="Ssirtuin_cat_dom"/>
</dbReference>
<feature type="compositionally biased region" description="Basic residues" evidence="7">
    <location>
        <begin position="22"/>
        <end position="32"/>
    </location>
</feature>
<evidence type="ECO:0000256" key="7">
    <source>
        <dbReference type="SAM" id="MobiDB-lite"/>
    </source>
</evidence>
<sequence length="342" mass="36347">MERSFRSGRRSRRAVLEDPRCSRRSAGRRPARRPSGVEADNTRRPAPASRHVVHHGGVTQVAEDRSADAGARLRALAALVADGGVVVLSGAGLSTESGIPDYRGETGRRRRADPMTYQGFTASAAARRRYWARSHLGWRHIAAARPNAGHRAVAELRRRGLVTGIITQNVDGLHQAAGADGVIELHGALDRVVCLDCGERTPRARLDARLRAANPGFDARAAAVNPDGDAVLADADVEAFRVVDCERCGGVLKPDVIFFGENVPPPRVRDCYALTEGAGALLVLGSSLTVLSGYRFVRHADQHGVPVAIVNHGATRGDEHALVTLDAPLGATLQALLAGLPA</sequence>
<proteinExistence type="inferred from homology"/>
<keyword evidence="5" id="KW-0963">Cytoplasm</keyword>
<dbReference type="EC" id="2.3.1.286" evidence="5"/>
<comment type="cofactor">
    <cofactor evidence="5">
        <name>Zn(2+)</name>
        <dbReference type="ChEBI" id="CHEBI:29105"/>
    </cofactor>
    <text evidence="5">Binds 1 zinc ion per subunit.</text>
</comment>
<feature type="domain" description="Deacetylase sirtuin-type" evidence="8">
    <location>
        <begin position="62"/>
        <end position="342"/>
    </location>
</feature>
<dbReference type="InterPro" id="IPR003000">
    <property type="entry name" value="Sirtuin"/>
</dbReference>
<dbReference type="InterPro" id="IPR029035">
    <property type="entry name" value="DHS-like_NAD/FAD-binding_dom"/>
</dbReference>
<evidence type="ECO:0000256" key="1">
    <source>
        <dbReference type="ARBA" id="ARBA00022679"/>
    </source>
</evidence>
<dbReference type="Gene3D" id="3.30.1600.10">
    <property type="entry name" value="SIR2/SIRT2 'Small Domain"/>
    <property type="match status" value="1"/>
</dbReference>
<keyword evidence="10" id="KW-1185">Reference proteome</keyword>
<protein>
    <recommendedName>
        <fullName evidence="5">NAD-dependent protein deacetylase</fullName>
        <ecNumber evidence="5">2.3.1.286</ecNumber>
    </recommendedName>
    <alternativeName>
        <fullName evidence="5">Regulatory protein SIR2 homolog</fullName>
    </alternativeName>
</protein>
<dbReference type="InterPro" id="IPR050134">
    <property type="entry name" value="NAD-dep_sirtuin_deacylases"/>
</dbReference>
<dbReference type="OrthoDB" id="9800582at2"/>
<feature type="binding site" evidence="5 6">
    <location>
        <position position="194"/>
    </location>
    <ligand>
        <name>Zn(2+)</name>
        <dbReference type="ChEBI" id="CHEBI:29105"/>
    </ligand>
</feature>
<dbReference type="InterPro" id="IPR026587">
    <property type="entry name" value="Sirtuin_class_II"/>
</dbReference>
<feature type="binding site" evidence="5">
    <location>
        <begin position="311"/>
        <end position="313"/>
    </location>
    <ligand>
        <name>NAD(+)</name>
        <dbReference type="ChEBI" id="CHEBI:57540"/>
    </ligand>
</feature>
<keyword evidence="3 5" id="KW-0862">Zinc</keyword>
<dbReference type="Proteomes" id="UP000322634">
    <property type="component" value="Unassembled WGS sequence"/>
</dbReference>
<evidence type="ECO:0000259" key="8">
    <source>
        <dbReference type="PROSITE" id="PS50305"/>
    </source>
</evidence>
<evidence type="ECO:0000256" key="5">
    <source>
        <dbReference type="HAMAP-Rule" id="MF_01967"/>
    </source>
</evidence>
<comment type="caution">
    <text evidence="9">The sequence shown here is derived from an EMBL/GenBank/DDBJ whole genome shotgun (WGS) entry which is preliminary data.</text>
</comment>
<evidence type="ECO:0000256" key="4">
    <source>
        <dbReference type="ARBA" id="ARBA00023027"/>
    </source>
</evidence>